<accession>A0AAV5W554</accession>
<name>A0AAV5W554_9BILA</name>
<feature type="non-terminal residue" evidence="1">
    <location>
        <position position="1"/>
    </location>
</feature>
<dbReference type="EMBL" id="BTSY01000005">
    <property type="protein sequence ID" value="GMT26962.1"/>
    <property type="molecule type" value="Genomic_DNA"/>
</dbReference>
<keyword evidence="2" id="KW-1185">Reference proteome</keyword>
<evidence type="ECO:0000313" key="1">
    <source>
        <dbReference type="EMBL" id="GMT26962.1"/>
    </source>
</evidence>
<evidence type="ECO:0008006" key="3">
    <source>
        <dbReference type="Google" id="ProtNLM"/>
    </source>
</evidence>
<dbReference type="Proteomes" id="UP001432322">
    <property type="component" value="Unassembled WGS sequence"/>
</dbReference>
<organism evidence="1 2">
    <name type="scientific">Pristionchus fissidentatus</name>
    <dbReference type="NCBI Taxonomy" id="1538716"/>
    <lineage>
        <taxon>Eukaryota</taxon>
        <taxon>Metazoa</taxon>
        <taxon>Ecdysozoa</taxon>
        <taxon>Nematoda</taxon>
        <taxon>Chromadorea</taxon>
        <taxon>Rhabditida</taxon>
        <taxon>Rhabditina</taxon>
        <taxon>Diplogasteromorpha</taxon>
        <taxon>Diplogasteroidea</taxon>
        <taxon>Neodiplogasteridae</taxon>
        <taxon>Pristionchus</taxon>
    </lineage>
</organism>
<sequence length="116" mass="12433">FVFASAKIAVGPHARTTSDFCMRYSRNSCNSPIAAASVLIDSSSMKITRLTSEGTNSHLCSSAFRIIPMTSVVGWLSSLSSFPSPLGRSRNVHSRTPTTAILKTMTSSLGNCKKFV</sequence>
<reference evidence="1" key="1">
    <citation type="submission" date="2023-10" db="EMBL/GenBank/DDBJ databases">
        <title>Genome assembly of Pristionchus species.</title>
        <authorList>
            <person name="Yoshida K."/>
            <person name="Sommer R.J."/>
        </authorList>
    </citation>
    <scope>NUCLEOTIDE SEQUENCE</scope>
    <source>
        <strain evidence="1">RS5133</strain>
    </source>
</reference>
<dbReference type="AlphaFoldDB" id="A0AAV5W554"/>
<proteinExistence type="predicted"/>
<comment type="caution">
    <text evidence="1">The sequence shown here is derived from an EMBL/GenBank/DDBJ whole genome shotgun (WGS) entry which is preliminary data.</text>
</comment>
<evidence type="ECO:0000313" key="2">
    <source>
        <dbReference type="Proteomes" id="UP001432322"/>
    </source>
</evidence>
<protein>
    <recommendedName>
        <fullName evidence="3">Ribosomal protein</fullName>
    </recommendedName>
</protein>
<gene>
    <name evidence="1" type="ORF">PFISCL1PPCAC_18259</name>
</gene>